<sequence length="119" mass="12298">MPYTQTIYCHGAPLFSEVGGQGSGNYMSGQQAAKQVSNQVNPDTKVIDYRSCYGANGGPISNAQMLSNETGKTVIGYQGTYSGVSSHPVTFHPQSSATACVTGALNNAFGSIGAVAKKL</sequence>
<reference evidence="1 2" key="1">
    <citation type="submission" date="2021-07" db="EMBL/GenBank/DDBJ databases">
        <title>Paraburkholderia edwinii protects Aspergillus sp. from phenazines by acting as a toxin sponge.</title>
        <authorList>
            <person name="Dahlstrom K.M."/>
            <person name="Newman D.K."/>
        </authorList>
    </citation>
    <scope>NUCLEOTIDE SEQUENCE [LARGE SCALE GENOMIC DNA]</scope>
    <source>
        <strain evidence="1 2">Pe01</strain>
    </source>
</reference>
<proteinExistence type="predicted"/>
<protein>
    <submittedName>
        <fullName evidence="1">Uncharacterized protein</fullName>
    </submittedName>
</protein>
<dbReference type="Proteomes" id="UP000826462">
    <property type="component" value="Chromosome 1"/>
</dbReference>
<dbReference type="RefSeq" id="WP_219798797.1">
    <property type="nucleotide sequence ID" value="NZ_CP080095.1"/>
</dbReference>
<evidence type="ECO:0000313" key="2">
    <source>
        <dbReference type="Proteomes" id="UP000826462"/>
    </source>
</evidence>
<accession>A0ABX8UKA5</accession>
<gene>
    <name evidence="1" type="ORF">KZJ38_03520</name>
</gene>
<evidence type="ECO:0000313" key="1">
    <source>
        <dbReference type="EMBL" id="QYD69452.1"/>
    </source>
</evidence>
<keyword evidence="2" id="KW-1185">Reference proteome</keyword>
<organism evidence="1 2">
    <name type="scientific">Paraburkholderia edwinii</name>
    <dbReference type="NCBI Taxonomy" id="2861782"/>
    <lineage>
        <taxon>Bacteria</taxon>
        <taxon>Pseudomonadati</taxon>
        <taxon>Pseudomonadota</taxon>
        <taxon>Betaproteobacteria</taxon>
        <taxon>Burkholderiales</taxon>
        <taxon>Burkholderiaceae</taxon>
        <taxon>Paraburkholderia</taxon>
    </lineage>
</organism>
<dbReference type="EMBL" id="CP080095">
    <property type="protein sequence ID" value="QYD69452.1"/>
    <property type="molecule type" value="Genomic_DNA"/>
</dbReference>
<name>A0ABX8UKA5_9BURK</name>